<keyword evidence="1" id="KW-0418">Kinase</keyword>
<dbReference type="InterPro" id="IPR027417">
    <property type="entry name" value="P-loop_NTPase"/>
</dbReference>
<name>A0A926FCU3_9FIRM</name>
<accession>A0A926FCU3</accession>
<evidence type="ECO:0000313" key="2">
    <source>
        <dbReference type="Proteomes" id="UP000647416"/>
    </source>
</evidence>
<protein>
    <submittedName>
        <fullName evidence="1">Cytidylate kinase-like family protein</fullName>
    </submittedName>
</protein>
<proteinExistence type="predicted"/>
<keyword evidence="1" id="KW-0808">Transferase</keyword>
<dbReference type="Gene3D" id="3.40.50.300">
    <property type="entry name" value="P-loop containing nucleotide triphosphate hydrolases"/>
    <property type="match status" value="1"/>
</dbReference>
<gene>
    <name evidence="1" type="ORF">H8706_05705</name>
</gene>
<evidence type="ECO:0000313" key="1">
    <source>
        <dbReference type="EMBL" id="MBC8596362.1"/>
    </source>
</evidence>
<dbReference type="AlphaFoldDB" id="A0A926FCU3"/>
<reference evidence="1" key="1">
    <citation type="submission" date="2020-08" db="EMBL/GenBank/DDBJ databases">
        <title>Genome public.</title>
        <authorList>
            <person name="Liu C."/>
            <person name="Sun Q."/>
        </authorList>
    </citation>
    <scope>NUCLEOTIDE SEQUENCE</scope>
    <source>
        <strain evidence="1">NSJ-50</strain>
    </source>
</reference>
<dbReference type="GO" id="GO:0016301">
    <property type="term" value="F:kinase activity"/>
    <property type="evidence" value="ECO:0007669"/>
    <property type="project" value="UniProtKB-KW"/>
</dbReference>
<dbReference type="Pfam" id="PF13189">
    <property type="entry name" value="Cytidylate_kin2"/>
    <property type="match status" value="1"/>
</dbReference>
<dbReference type="SUPFAM" id="SSF52540">
    <property type="entry name" value="P-loop containing nucleoside triphosphate hydrolases"/>
    <property type="match status" value="1"/>
</dbReference>
<dbReference type="Proteomes" id="UP000647416">
    <property type="component" value="Unassembled WGS sequence"/>
</dbReference>
<sequence>MKKIVTIAREFGSGGRYIGKLAAEKLGYKFYDKELIMLMSKESGLSDEFIEEAGEKITNSMLFNVAMGGVYLNPGYNNTLMPLSDKLFVVQSNIIKRIAEEGPCVIVGRCADYSLKERGDCLNVFIHCPDEQKAERATKIYNMPEKNIEKEIKRRNKARSSHYYYYTGLDWGSPSNYDIVLNSGSLGADMCADIIADIAKNC</sequence>
<organism evidence="1 2">
    <name type="scientific">Qingrenia yutianensis</name>
    <dbReference type="NCBI Taxonomy" id="2763676"/>
    <lineage>
        <taxon>Bacteria</taxon>
        <taxon>Bacillati</taxon>
        <taxon>Bacillota</taxon>
        <taxon>Clostridia</taxon>
        <taxon>Eubacteriales</taxon>
        <taxon>Oscillospiraceae</taxon>
        <taxon>Qingrenia</taxon>
    </lineage>
</organism>
<comment type="caution">
    <text evidence="1">The sequence shown here is derived from an EMBL/GenBank/DDBJ whole genome shotgun (WGS) entry which is preliminary data.</text>
</comment>
<dbReference type="RefSeq" id="WP_262431853.1">
    <property type="nucleotide sequence ID" value="NZ_JACRTE010000005.1"/>
</dbReference>
<dbReference type="EMBL" id="JACRTE010000005">
    <property type="protein sequence ID" value="MBC8596362.1"/>
    <property type="molecule type" value="Genomic_DNA"/>
</dbReference>
<keyword evidence="2" id="KW-1185">Reference proteome</keyword>